<dbReference type="Pfam" id="PF01018">
    <property type="entry name" value="GTP1_OBG"/>
    <property type="match status" value="1"/>
</dbReference>
<dbReference type="InterPro" id="IPR027417">
    <property type="entry name" value="P-loop_NTPase"/>
</dbReference>
<evidence type="ECO:0000256" key="5">
    <source>
        <dbReference type="ARBA" id="ARBA00022741"/>
    </source>
</evidence>
<dbReference type="NCBIfam" id="NF008956">
    <property type="entry name" value="PRK12299.1"/>
    <property type="match status" value="1"/>
</dbReference>
<feature type="binding site" evidence="9">
    <location>
        <position position="172"/>
    </location>
    <ligand>
        <name>Mg(2+)</name>
        <dbReference type="ChEBI" id="CHEBI:18420"/>
    </ligand>
</feature>
<dbReference type="EMBL" id="JACRTG010000028">
    <property type="protein sequence ID" value="MBC8588830.1"/>
    <property type="molecule type" value="Genomic_DNA"/>
</dbReference>
<evidence type="ECO:0000259" key="11">
    <source>
        <dbReference type="PROSITE" id="PS51881"/>
    </source>
</evidence>
<dbReference type="EC" id="3.6.5.-" evidence="9"/>
<keyword evidence="8 9" id="KW-0342">GTP-binding</keyword>
<dbReference type="InterPro" id="IPR014100">
    <property type="entry name" value="GTP-bd_Obg/CgtA"/>
</dbReference>
<keyword evidence="4 9" id="KW-0479">Metal-binding</keyword>
<evidence type="ECO:0000256" key="2">
    <source>
        <dbReference type="ARBA" id="ARBA00007699"/>
    </source>
</evidence>
<gene>
    <name evidence="13" type="primary">obgE</name>
    <name evidence="9" type="synonym">obg</name>
    <name evidence="13" type="ORF">H8707_11440</name>
</gene>
<dbReference type="InterPro" id="IPR031167">
    <property type="entry name" value="G_OBG"/>
</dbReference>
<dbReference type="InterPro" id="IPR006074">
    <property type="entry name" value="GTP1-OBG_CS"/>
</dbReference>
<evidence type="ECO:0000259" key="10">
    <source>
        <dbReference type="PROSITE" id="PS51710"/>
    </source>
</evidence>
<feature type="binding site" evidence="9">
    <location>
        <begin position="282"/>
        <end position="285"/>
    </location>
    <ligand>
        <name>GTP</name>
        <dbReference type="ChEBI" id="CHEBI:37565"/>
    </ligand>
</feature>
<evidence type="ECO:0000313" key="14">
    <source>
        <dbReference type="Proteomes" id="UP000601171"/>
    </source>
</evidence>
<sequence length="424" mass="47336">MFIDVARIFVKGGKGGDGVVAWRREKYEPSGGPYGGDGGRGGSIILKADEGIRTLMDFRYKRLYNGGNGENGRSKKQFGKDGEDIILKVPVGTLVKDEESGKVIVDLKENGQKYVIARGGRGGRGNARFATATRQAPGFSEAGTKGEERNIVLELKLLADVGLIGFPNVGKSTILSIFSAARPKIANYHFTTLKPNLGVVFIGEEKSFVIADIPGLIEGASEGAGLGHDFLKHIERTRVLVHVLDASGSEGRDPIEDFYAINEELFNYNEKLKDKPQIIVANKMDIMEGEENIAKIKQEFEPQGIKVYPLSAVTNEGIDELKYGIWNLLQTIEIDYETFDEEYQEEAIKETEDSIIVRKENDKYIVEGSFIERLIYSTYFDDVDSLRFFQDNLRKKGVIDKLKELDIDEGESVFICGYEFEFFE</sequence>
<dbReference type="InterPro" id="IPR006169">
    <property type="entry name" value="GTP1_OBG_dom"/>
</dbReference>
<dbReference type="Gene3D" id="3.30.300.350">
    <property type="entry name" value="GTP-binding protein OBG, C-terminal domain"/>
    <property type="match status" value="1"/>
</dbReference>
<dbReference type="NCBIfam" id="NF008955">
    <property type="entry name" value="PRK12297.1"/>
    <property type="match status" value="1"/>
</dbReference>
<comment type="caution">
    <text evidence="13">The sequence shown here is derived from an EMBL/GenBank/DDBJ whole genome shotgun (WGS) entry which is preliminary data.</text>
</comment>
<comment type="subunit">
    <text evidence="9">Monomer.</text>
</comment>
<feature type="binding site" evidence="9">
    <location>
        <begin position="311"/>
        <end position="313"/>
    </location>
    <ligand>
        <name>GTP</name>
        <dbReference type="ChEBI" id="CHEBI:37565"/>
    </ligand>
</feature>
<dbReference type="RefSeq" id="WP_262430349.1">
    <property type="nucleotide sequence ID" value="NZ_JACRTG010000028.1"/>
</dbReference>
<protein>
    <recommendedName>
        <fullName evidence="9">GTPase Obg</fullName>
        <ecNumber evidence="9">3.6.5.-</ecNumber>
    </recommendedName>
    <alternativeName>
        <fullName evidence="9">GTP-binding protein Obg</fullName>
    </alternativeName>
</protein>
<comment type="function">
    <text evidence="9">An essential GTPase which binds GTP, GDP and possibly (p)ppGpp with moderate affinity, with high nucleotide exchange rates and a fairly low GTP hydrolysis rate. Plays a role in control of the cell cycle, stress response, ribosome biogenesis and in those bacteria that undergo differentiation, in morphogenesis control.</text>
</comment>
<dbReference type="AlphaFoldDB" id="A0A926EUN2"/>
<dbReference type="CDD" id="cd01898">
    <property type="entry name" value="Obg"/>
    <property type="match status" value="1"/>
</dbReference>
<dbReference type="GO" id="GO:0042254">
    <property type="term" value="P:ribosome biogenesis"/>
    <property type="evidence" value="ECO:0007669"/>
    <property type="project" value="UniProtKB-UniRule"/>
</dbReference>
<keyword evidence="3 9" id="KW-0963">Cytoplasm</keyword>
<evidence type="ECO:0000256" key="8">
    <source>
        <dbReference type="ARBA" id="ARBA00023134"/>
    </source>
</evidence>
<comment type="cofactor">
    <cofactor evidence="1 9">
        <name>Mg(2+)</name>
        <dbReference type="ChEBI" id="CHEBI:18420"/>
    </cofactor>
</comment>
<dbReference type="PRINTS" id="PR00326">
    <property type="entry name" value="GTP1OBG"/>
</dbReference>
<feature type="domain" description="Obg" evidence="12">
    <location>
        <begin position="1"/>
        <end position="158"/>
    </location>
</feature>
<dbReference type="InterPro" id="IPR045086">
    <property type="entry name" value="OBG_GTPase"/>
</dbReference>
<feature type="binding site" evidence="9">
    <location>
        <begin position="190"/>
        <end position="194"/>
    </location>
    <ligand>
        <name>GTP</name>
        <dbReference type="ChEBI" id="CHEBI:37565"/>
    </ligand>
</feature>
<dbReference type="InterPro" id="IPR015349">
    <property type="entry name" value="OCT_dom"/>
</dbReference>
<keyword evidence="14" id="KW-1185">Reference proteome</keyword>
<dbReference type="SUPFAM" id="SSF52540">
    <property type="entry name" value="P-loop containing nucleoside triphosphate hydrolases"/>
    <property type="match status" value="1"/>
</dbReference>
<feature type="domain" description="OCT" evidence="11">
    <location>
        <begin position="340"/>
        <end position="424"/>
    </location>
</feature>
<dbReference type="GO" id="GO:0003924">
    <property type="term" value="F:GTPase activity"/>
    <property type="evidence" value="ECO:0007669"/>
    <property type="project" value="UniProtKB-UniRule"/>
</dbReference>
<name>A0A926EUN2_9FIRM</name>
<dbReference type="PANTHER" id="PTHR11702">
    <property type="entry name" value="DEVELOPMENTALLY REGULATED GTP-BINDING PROTEIN-RELATED"/>
    <property type="match status" value="1"/>
</dbReference>
<dbReference type="SUPFAM" id="SSF82051">
    <property type="entry name" value="Obg GTP-binding protein N-terminal domain"/>
    <property type="match status" value="1"/>
</dbReference>
<dbReference type="PROSITE" id="PS51881">
    <property type="entry name" value="OCT"/>
    <property type="match status" value="1"/>
</dbReference>
<keyword evidence="5 9" id="KW-0547">Nucleotide-binding</keyword>
<evidence type="ECO:0000256" key="1">
    <source>
        <dbReference type="ARBA" id="ARBA00001946"/>
    </source>
</evidence>
<dbReference type="FunFam" id="2.70.210.12:FF:000001">
    <property type="entry name" value="GTPase Obg"/>
    <property type="match status" value="1"/>
</dbReference>
<accession>A0A926EUN2</accession>
<feature type="binding site" evidence="9">
    <location>
        <begin position="212"/>
        <end position="215"/>
    </location>
    <ligand>
        <name>GTP</name>
        <dbReference type="ChEBI" id="CHEBI:37565"/>
    </ligand>
</feature>
<evidence type="ECO:0000256" key="4">
    <source>
        <dbReference type="ARBA" id="ARBA00022723"/>
    </source>
</evidence>
<evidence type="ECO:0000313" key="13">
    <source>
        <dbReference type="EMBL" id="MBC8588830.1"/>
    </source>
</evidence>
<dbReference type="InterPro" id="IPR006073">
    <property type="entry name" value="GTP-bd"/>
</dbReference>
<dbReference type="PROSITE" id="PS51883">
    <property type="entry name" value="OBG"/>
    <property type="match status" value="1"/>
</dbReference>
<dbReference type="GO" id="GO:0005737">
    <property type="term" value="C:cytoplasm"/>
    <property type="evidence" value="ECO:0007669"/>
    <property type="project" value="UniProtKB-SubCell"/>
</dbReference>
<dbReference type="InterPro" id="IPR036346">
    <property type="entry name" value="GTP-bd_prot_GTP1/OBG_C_sf"/>
</dbReference>
<dbReference type="NCBIfam" id="TIGR03595">
    <property type="entry name" value="Obg_CgtA_exten"/>
    <property type="match status" value="1"/>
</dbReference>
<dbReference type="Gene3D" id="2.70.210.12">
    <property type="entry name" value="GTP1/OBG domain"/>
    <property type="match status" value="1"/>
</dbReference>
<comment type="similarity">
    <text evidence="2 9">Belongs to the TRAFAC class OBG-HflX-like GTPase superfamily. OBG GTPase family.</text>
</comment>
<feature type="binding site" evidence="9">
    <location>
        <position position="192"/>
    </location>
    <ligand>
        <name>Mg(2+)</name>
        <dbReference type="ChEBI" id="CHEBI:18420"/>
    </ligand>
</feature>
<evidence type="ECO:0000259" key="12">
    <source>
        <dbReference type="PROSITE" id="PS51883"/>
    </source>
</evidence>
<evidence type="ECO:0000256" key="7">
    <source>
        <dbReference type="ARBA" id="ARBA00022842"/>
    </source>
</evidence>
<dbReference type="Proteomes" id="UP000601171">
    <property type="component" value="Unassembled WGS sequence"/>
</dbReference>
<dbReference type="GO" id="GO:0000287">
    <property type="term" value="F:magnesium ion binding"/>
    <property type="evidence" value="ECO:0007669"/>
    <property type="project" value="InterPro"/>
</dbReference>
<dbReference type="NCBIfam" id="NF008954">
    <property type="entry name" value="PRK12296.1"/>
    <property type="match status" value="1"/>
</dbReference>
<dbReference type="PANTHER" id="PTHR11702:SF31">
    <property type="entry name" value="MITOCHONDRIAL RIBOSOME-ASSOCIATED GTPASE 2"/>
    <property type="match status" value="1"/>
</dbReference>
<evidence type="ECO:0000256" key="6">
    <source>
        <dbReference type="ARBA" id="ARBA00022801"/>
    </source>
</evidence>
<evidence type="ECO:0000256" key="9">
    <source>
        <dbReference type="HAMAP-Rule" id="MF_01454"/>
    </source>
</evidence>
<reference evidence="13" key="1">
    <citation type="submission" date="2020-08" db="EMBL/GenBank/DDBJ databases">
        <title>Genome public.</title>
        <authorList>
            <person name="Liu C."/>
            <person name="Sun Q."/>
        </authorList>
    </citation>
    <scope>NUCLEOTIDE SEQUENCE</scope>
    <source>
        <strain evidence="13">BX21</strain>
    </source>
</reference>
<comment type="subcellular location">
    <subcellularLocation>
        <location evidence="9">Cytoplasm</location>
    </subcellularLocation>
</comment>
<keyword evidence="7 9" id="KW-0460">Magnesium</keyword>
<dbReference type="PIRSF" id="PIRSF002401">
    <property type="entry name" value="GTP_bd_Obg/CgtA"/>
    <property type="match status" value="1"/>
</dbReference>
<dbReference type="PROSITE" id="PS51710">
    <property type="entry name" value="G_OBG"/>
    <property type="match status" value="1"/>
</dbReference>
<dbReference type="Pfam" id="PF01926">
    <property type="entry name" value="MMR_HSR1"/>
    <property type="match status" value="1"/>
</dbReference>
<dbReference type="SUPFAM" id="SSF102741">
    <property type="entry name" value="Obg GTP-binding protein C-terminal domain"/>
    <property type="match status" value="1"/>
</dbReference>
<dbReference type="GO" id="GO:0005525">
    <property type="term" value="F:GTP binding"/>
    <property type="evidence" value="ECO:0007669"/>
    <property type="project" value="UniProtKB-UniRule"/>
</dbReference>
<keyword evidence="6 9" id="KW-0378">Hydrolase</keyword>
<dbReference type="HAMAP" id="MF_01454">
    <property type="entry name" value="GTPase_Obg"/>
    <property type="match status" value="1"/>
</dbReference>
<proteinExistence type="inferred from homology"/>
<dbReference type="NCBIfam" id="TIGR02729">
    <property type="entry name" value="Obg_CgtA"/>
    <property type="match status" value="1"/>
</dbReference>
<dbReference type="Gene3D" id="3.40.50.300">
    <property type="entry name" value="P-loop containing nucleotide triphosphate hydrolases"/>
    <property type="match status" value="1"/>
</dbReference>
<dbReference type="InterPro" id="IPR036726">
    <property type="entry name" value="GTP1_OBG_dom_sf"/>
</dbReference>
<evidence type="ECO:0000256" key="3">
    <source>
        <dbReference type="ARBA" id="ARBA00022490"/>
    </source>
</evidence>
<dbReference type="PROSITE" id="PS00905">
    <property type="entry name" value="GTP1_OBG"/>
    <property type="match status" value="1"/>
</dbReference>
<feature type="binding site" evidence="9">
    <location>
        <begin position="165"/>
        <end position="172"/>
    </location>
    <ligand>
        <name>GTP</name>
        <dbReference type="ChEBI" id="CHEBI:37565"/>
    </ligand>
</feature>
<dbReference type="Pfam" id="PF09269">
    <property type="entry name" value="DUF1967"/>
    <property type="match status" value="1"/>
</dbReference>
<feature type="domain" description="OBG-type G" evidence="10">
    <location>
        <begin position="159"/>
        <end position="330"/>
    </location>
</feature>
<organism evidence="13 14">
    <name type="scientific">Paratissierella segnis</name>
    <dbReference type="NCBI Taxonomy" id="2763679"/>
    <lineage>
        <taxon>Bacteria</taxon>
        <taxon>Bacillati</taxon>
        <taxon>Bacillota</taxon>
        <taxon>Tissierellia</taxon>
        <taxon>Tissierellales</taxon>
        <taxon>Tissierellaceae</taxon>
        <taxon>Paratissierella</taxon>
    </lineage>
</organism>